<evidence type="ECO:0000313" key="3">
    <source>
        <dbReference type="Proteomes" id="UP000812966"/>
    </source>
</evidence>
<feature type="compositionally biased region" description="Basic and acidic residues" evidence="1">
    <location>
        <begin position="149"/>
        <end position="170"/>
    </location>
</feature>
<sequence>MFSFSLTISGFGTGLTTTLSPIPSIPSSPPATFTNTYDCYICRGIAAAPDQDLDERDRSDIDRLGERSRYQLCSNHQFTKTHSHHNIDLNQSTSFTLAGERRQTDIIDSTRSSAKNHNKQTLQNPVTIDDSTAVHSPSSSNRTTSSCDGDQKHCQSDTTEKSPIRPEKDQALVIKPQLKWDGYDLFFDATRLVRPGLPGHLIAGPGWFIRMPEAAEGHREALVELIGCAHWKPSISADVSWETFTKEPLLESHSAVSYVDETLAEDWFETAWQKWIPSRHIPGPPWTYGDSVMLELLEETSMIDLPHTDHWCYERVMFTSDAYRFEIEEDDGMVAELELLGSRKTVRTAGHFSIHPPSPLARELLVITGKLLCFIEDDKKNIRMIVLKQGHRLATKPNTSLTIYSIEPSVTFSRHFSTWRWMLDTKWNSIGIEAVLLSMWIRDEIENEGDGALDFDELISLLDLIDSLNAKTTEPQDRYQRILERLCKATYKHVSKESRDNRRRELEEARAVQLVAQQPKAEQQMETPSPMDK</sequence>
<dbReference type="Proteomes" id="UP000812966">
    <property type="component" value="Unassembled WGS sequence"/>
</dbReference>
<accession>A0A8K0JJG7</accession>
<dbReference type="EMBL" id="JABELV010000310">
    <property type="protein sequence ID" value="KAG7527371.1"/>
    <property type="molecule type" value="Genomic_DNA"/>
</dbReference>
<proteinExistence type="predicted"/>
<feature type="compositionally biased region" description="Low complexity" evidence="1">
    <location>
        <begin position="136"/>
        <end position="146"/>
    </location>
</feature>
<feature type="compositionally biased region" description="Polar residues" evidence="1">
    <location>
        <begin position="107"/>
        <end position="135"/>
    </location>
</feature>
<feature type="region of interest" description="Disordered" evidence="1">
    <location>
        <begin position="497"/>
        <end position="533"/>
    </location>
</feature>
<evidence type="ECO:0000256" key="1">
    <source>
        <dbReference type="SAM" id="MobiDB-lite"/>
    </source>
</evidence>
<feature type="region of interest" description="Disordered" evidence="1">
    <location>
        <begin position="107"/>
        <end position="170"/>
    </location>
</feature>
<organism evidence="2 3">
    <name type="scientific">Filobasidium floriforme</name>
    <dbReference type="NCBI Taxonomy" id="5210"/>
    <lineage>
        <taxon>Eukaryota</taxon>
        <taxon>Fungi</taxon>
        <taxon>Dikarya</taxon>
        <taxon>Basidiomycota</taxon>
        <taxon>Agaricomycotina</taxon>
        <taxon>Tremellomycetes</taxon>
        <taxon>Filobasidiales</taxon>
        <taxon>Filobasidiaceae</taxon>
        <taxon>Filobasidium</taxon>
    </lineage>
</organism>
<feature type="compositionally biased region" description="Basic and acidic residues" evidence="1">
    <location>
        <begin position="497"/>
        <end position="510"/>
    </location>
</feature>
<keyword evidence="3" id="KW-1185">Reference proteome</keyword>
<gene>
    <name evidence="2" type="ORF">FFLO_06999</name>
</gene>
<dbReference type="AlphaFoldDB" id="A0A8K0JJG7"/>
<evidence type="ECO:0000313" key="2">
    <source>
        <dbReference type="EMBL" id="KAG7527371.1"/>
    </source>
</evidence>
<comment type="caution">
    <text evidence="2">The sequence shown here is derived from an EMBL/GenBank/DDBJ whole genome shotgun (WGS) entry which is preliminary data.</text>
</comment>
<name>A0A8K0JJG7_9TREE</name>
<protein>
    <submittedName>
        <fullName evidence="2">Uncharacterized protein</fullName>
    </submittedName>
</protein>
<reference evidence="2" key="1">
    <citation type="submission" date="2020-04" db="EMBL/GenBank/DDBJ databases">
        <title>Analysis of mating type loci in Filobasidium floriforme.</title>
        <authorList>
            <person name="Nowrousian M."/>
        </authorList>
    </citation>
    <scope>NUCLEOTIDE SEQUENCE</scope>
    <source>
        <strain evidence="2">CBS 6242</strain>
    </source>
</reference>